<dbReference type="OrthoDB" id="4376020at2"/>
<evidence type="ECO:0008006" key="3">
    <source>
        <dbReference type="Google" id="ProtNLM"/>
    </source>
</evidence>
<dbReference type="Gene3D" id="3.40.250.10">
    <property type="entry name" value="Rhodanese-like domain"/>
    <property type="match status" value="1"/>
</dbReference>
<reference evidence="1 2" key="1">
    <citation type="submission" date="2011-12" db="EMBL/GenBank/DDBJ databases">
        <title>Whole genome shotgun sequence of Gordonia effusa NBRC 100432.</title>
        <authorList>
            <person name="Yoshida I."/>
            <person name="Takarada H."/>
            <person name="Hosoyama A."/>
            <person name="Tsuchikane K."/>
            <person name="Katsumata H."/>
            <person name="Yamazaki S."/>
            <person name="Fujita N."/>
        </authorList>
    </citation>
    <scope>NUCLEOTIDE SEQUENCE [LARGE SCALE GENOMIC DNA]</scope>
    <source>
        <strain evidence="1 2">NBRC 100432</strain>
    </source>
</reference>
<dbReference type="RefSeq" id="WP_007317494.1">
    <property type="nucleotide sequence ID" value="NZ_BAEH01000047.1"/>
</dbReference>
<dbReference type="Proteomes" id="UP000035034">
    <property type="component" value="Unassembled WGS sequence"/>
</dbReference>
<gene>
    <name evidence="1" type="ORF">GOEFS_047_00160</name>
</gene>
<protein>
    <recommendedName>
        <fullName evidence="3">Rhodanese domain-containing protein</fullName>
    </recommendedName>
</protein>
<accession>H0QZA6</accession>
<comment type="caution">
    <text evidence="1">The sequence shown here is derived from an EMBL/GenBank/DDBJ whole genome shotgun (WGS) entry which is preliminary data.</text>
</comment>
<sequence length="135" mass="14396">MTAILSAPLSSDVAPLSVLVRDYHRHLAAGVIAVDIRDQQTRDRDGVLLGAIAISADVVLDRLTPGGAEALRIAGLDRRWLLISDDGHDAEWLAWHLQARGVIGARFVVGGYQRMRSAGINGPVSAAELAMISAH</sequence>
<name>H0QZA6_9ACTN</name>
<proteinExistence type="predicted"/>
<keyword evidence="2" id="KW-1185">Reference proteome</keyword>
<dbReference type="STRING" id="1077974.GOEFS_047_00160"/>
<dbReference type="SUPFAM" id="SSF52821">
    <property type="entry name" value="Rhodanese/Cell cycle control phosphatase"/>
    <property type="match status" value="1"/>
</dbReference>
<evidence type="ECO:0000313" key="2">
    <source>
        <dbReference type="Proteomes" id="UP000035034"/>
    </source>
</evidence>
<dbReference type="InterPro" id="IPR036873">
    <property type="entry name" value="Rhodanese-like_dom_sf"/>
</dbReference>
<organism evidence="1 2">
    <name type="scientific">Gordonia effusa NBRC 100432</name>
    <dbReference type="NCBI Taxonomy" id="1077974"/>
    <lineage>
        <taxon>Bacteria</taxon>
        <taxon>Bacillati</taxon>
        <taxon>Actinomycetota</taxon>
        <taxon>Actinomycetes</taxon>
        <taxon>Mycobacteriales</taxon>
        <taxon>Gordoniaceae</taxon>
        <taxon>Gordonia</taxon>
    </lineage>
</organism>
<evidence type="ECO:0000313" key="1">
    <source>
        <dbReference type="EMBL" id="GAB18157.1"/>
    </source>
</evidence>
<dbReference type="eggNOG" id="COG0607">
    <property type="taxonomic scope" value="Bacteria"/>
</dbReference>
<dbReference type="AlphaFoldDB" id="H0QZA6"/>
<dbReference type="EMBL" id="BAEH01000047">
    <property type="protein sequence ID" value="GAB18157.1"/>
    <property type="molecule type" value="Genomic_DNA"/>
</dbReference>